<dbReference type="InParanoid" id="K1RT18"/>
<accession>K1RT18</accession>
<organism evidence="1">
    <name type="scientific">Magallana gigas</name>
    <name type="common">Pacific oyster</name>
    <name type="synonym">Crassostrea gigas</name>
    <dbReference type="NCBI Taxonomy" id="29159"/>
    <lineage>
        <taxon>Eukaryota</taxon>
        <taxon>Metazoa</taxon>
        <taxon>Spiralia</taxon>
        <taxon>Lophotrochozoa</taxon>
        <taxon>Mollusca</taxon>
        <taxon>Bivalvia</taxon>
        <taxon>Autobranchia</taxon>
        <taxon>Pteriomorphia</taxon>
        <taxon>Ostreida</taxon>
        <taxon>Ostreoidea</taxon>
        <taxon>Ostreidae</taxon>
        <taxon>Magallana</taxon>
    </lineage>
</organism>
<name>K1RT18_MAGGI</name>
<gene>
    <name evidence="1" type="ORF">CGI_10004500</name>
</gene>
<dbReference type="HOGENOM" id="CLU_1596131_0_0_1"/>
<evidence type="ECO:0000313" key="1">
    <source>
        <dbReference type="EMBL" id="EKC37731.1"/>
    </source>
</evidence>
<reference evidence="1" key="1">
    <citation type="journal article" date="2012" name="Nature">
        <title>The oyster genome reveals stress adaptation and complexity of shell formation.</title>
        <authorList>
            <person name="Zhang G."/>
            <person name="Fang X."/>
            <person name="Guo X."/>
            <person name="Li L."/>
            <person name="Luo R."/>
            <person name="Xu F."/>
            <person name="Yang P."/>
            <person name="Zhang L."/>
            <person name="Wang X."/>
            <person name="Qi H."/>
            <person name="Xiong Z."/>
            <person name="Que H."/>
            <person name="Xie Y."/>
            <person name="Holland P.W."/>
            <person name="Paps J."/>
            <person name="Zhu Y."/>
            <person name="Wu F."/>
            <person name="Chen Y."/>
            <person name="Wang J."/>
            <person name="Peng C."/>
            <person name="Meng J."/>
            <person name="Yang L."/>
            <person name="Liu J."/>
            <person name="Wen B."/>
            <person name="Zhang N."/>
            <person name="Huang Z."/>
            <person name="Zhu Q."/>
            <person name="Feng Y."/>
            <person name="Mount A."/>
            <person name="Hedgecock D."/>
            <person name="Xu Z."/>
            <person name="Liu Y."/>
            <person name="Domazet-Loso T."/>
            <person name="Du Y."/>
            <person name="Sun X."/>
            <person name="Zhang S."/>
            <person name="Liu B."/>
            <person name="Cheng P."/>
            <person name="Jiang X."/>
            <person name="Li J."/>
            <person name="Fan D."/>
            <person name="Wang W."/>
            <person name="Fu W."/>
            <person name="Wang T."/>
            <person name="Wang B."/>
            <person name="Zhang J."/>
            <person name="Peng Z."/>
            <person name="Li Y."/>
            <person name="Li N."/>
            <person name="Wang J."/>
            <person name="Chen M."/>
            <person name="He Y."/>
            <person name="Tan F."/>
            <person name="Song X."/>
            <person name="Zheng Q."/>
            <person name="Huang R."/>
            <person name="Yang H."/>
            <person name="Du X."/>
            <person name="Chen L."/>
            <person name="Yang M."/>
            <person name="Gaffney P.M."/>
            <person name="Wang S."/>
            <person name="Luo L."/>
            <person name="She Z."/>
            <person name="Ming Y."/>
            <person name="Huang W."/>
            <person name="Zhang S."/>
            <person name="Huang B."/>
            <person name="Zhang Y."/>
            <person name="Qu T."/>
            <person name="Ni P."/>
            <person name="Miao G."/>
            <person name="Wang J."/>
            <person name="Wang Q."/>
            <person name="Steinberg C.E."/>
            <person name="Wang H."/>
            <person name="Li N."/>
            <person name="Qian L."/>
            <person name="Zhang G."/>
            <person name="Li Y."/>
            <person name="Yang H."/>
            <person name="Liu X."/>
            <person name="Wang J."/>
            <person name="Yin Y."/>
            <person name="Wang J."/>
        </authorList>
    </citation>
    <scope>NUCLEOTIDE SEQUENCE [LARGE SCALE GENOMIC DNA]</scope>
    <source>
        <strain evidence="1">05x7-T-G4-1.051#20</strain>
    </source>
</reference>
<sequence>MQTDAFFTDNEKQVQGACYRLTVLDLKESSAVENGKRISIGPVEVTEVGEQLISNFSKRRQCTLQCEGRTVLLTLWGQKSDDDIIPGLYEVYAVRPTNDFNGQRSYNSTPSTAFKTVEEDAPVPFEGEITSVCFESNLVEMQDNLYSVSRHHLETLFPGNQFREGVK</sequence>
<protein>
    <submittedName>
        <fullName evidence="1">Uncharacterized protein</fullName>
    </submittedName>
</protein>
<proteinExistence type="predicted"/>
<dbReference type="EMBL" id="JH818288">
    <property type="protein sequence ID" value="EKC37731.1"/>
    <property type="molecule type" value="Genomic_DNA"/>
</dbReference>
<dbReference type="AlphaFoldDB" id="K1RT18"/>